<dbReference type="Proteomes" id="UP000319130">
    <property type="component" value="Unassembled WGS sequence"/>
</dbReference>
<dbReference type="PANTHER" id="PTHR44591:SF3">
    <property type="entry name" value="RESPONSE REGULATORY DOMAIN-CONTAINING PROTEIN"/>
    <property type="match status" value="1"/>
</dbReference>
<dbReference type="PROSITE" id="PS50110">
    <property type="entry name" value="RESPONSE_REGULATORY"/>
    <property type="match status" value="1"/>
</dbReference>
<dbReference type="EMBL" id="SOIZ01000379">
    <property type="protein sequence ID" value="TET59094.1"/>
    <property type="molecule type" value="Genomic_DNA"/>
</dbReference>
<evidence type="ECO:0000256" key="1">
    <source>
        <dbReference type="ARBA" id="ARBA00022553"/>
    </source>
</evidence>
<evidence type="ECO:0000313" key="4">
    <source>
        <dbReference type="EMBL" id="TET59094.1"/>
    </source>
</evidence>
<evidence type="ECO:0000259" key="3">
    <source>
        <dbReference type="PROSITE" id="PS50110"/>
    </source>
</evidence>
<comment type="caution">
    <text evidence="4">The sequence shown here is derived from an EMBL/GenBank/DDBJ whole genome shotgun (WGS) entry which is preliminary data.</text>
</comment>
<gene>
    <name evidence="4" type="ORF">E3J48_08260</name>
</gene>
<dbReference type="InterPro" id="IPR001789">
    <property type="entry name" value="Sig_transdc_resp-reg_receiver"/>
</dbReference>
<dbReference type="SUPFAM" id="SSF52172">
    <property type="entry name" value="CheY-like"/>
    <property type="match status" value="1"/>
</dbReference>
<dbReference type="InterPro" id="IPR011006">
    <property type="entry name" value="CheY-like_superfamily"/>
</dbReference>
<evidence type="ECO:0000313" key="5">
    <source>
        <dbReference type="Proteomes" id="UP000319130"/>
    </source>
</evidence>
<feature type="domain" description="Response regulatory" evidence="3">
    <location>
        <begin position="7"/>
        <end position="135"/>
    </location>
</feature>
<dbReference type="Gene3D" id="3.40.50.2300">
    <property type="match status" value="1"/>
</dbReference>
<dbReference type="Pfam" id="PF00072">
    <property type="entry name" value="Response_reg"/>
    <property type="match status" value="1"/>
</dbReference>
<name>A0A523VWE8_UNCAE</name>
<dbReference type="AlphaFoldDB" id="A0A523VWE8"/>
<reference evidence="4 5" key="1">
    <citation type="submission" date="2019-03" db="EMBL/GenBank/DDBJ databases">
        <title>Metabolic potential of uncultured bacteria and archaea associated with petroleum seepage in deep-sea sediments.</title>
        <authorList>
            <person name="Dong X."/>
            <person name="Hubert C."/>
        </authorList>
    </citation>
    <scope>NUCLEOTIDE SEQUENCE [LARGE SCALE GENOMIC DNA]</scope>
    <source>
        <strain evidence="4">E29_bin52</strain>
    </source>
</reference>
<proteinExistence type="predicted"/>
<accession>A0A523VWE8</accession>
<protein>
    <submittedName>
        <fullName evidence="4">Response regulator</fullName>
    </submittedName>
</protein>
<keyword evidence="1 2" id="KW-0597">Phosphoprotein</keyword>
<dbReference type="PANTHER" id="PTHR44591">
    <property type="entry name" value="STRESS RESPONSE REGULATOR PROTEIN 1"/>
    <property type="match status" value="1"/>
</dbReference>
<sequence length="141" mass="16160">MAKKKEKILVIEDDEQMVEFVKKVLEAHSYQVHSAPSAQEGLKKVKELSPDLIILDVMLETKGEGFWTAQKLKSADARSEYREYSHIPILMLTAIHTETEFRFSPETDGEYLPVEDFVEKPVEPSELVQKVKNLLTSKPQN</sequence>
<dbReference type="GO" id="GO:0000160">
    <property type="term" value="P:phosphorelay signal transduction system"/>
    <property type="evidence" value="ECO:0007669"/>
    <property type="project" value="InterPro"/>
</dbReference>
<feature type="modified residue" description="4-aspartylphosphate" evidence="2">
    <location>
        <position position="56"/>
    </location>
</feature>
<organism evidence="4 5">
    <name type="scientific">Aerophobetes bacterium</name>
    <dbReference type="NCBI Taxonomy" id="2030807"/>
    <lineage>
        <taxon>Bacteria</taxon>
        <taxon>Candidatus Aerophobota</taxon>
    </lineage>
</organism>
<dbReference type="SMART" id="SM00448">
    <property type="entry name" value="REC"/>
    <property type="match status" value="1"/>
</dbReference>
<dbReference type="InterPro" id="IPR050595">
    <property type="entry name" value="Bact_response_regulator"/>
</dbReference>
<evidence type="ECO:0000256" key="2">
    <source>
        <dbReference type="PROSITE-ProRule" id="PRU00169"/>
    </source>
</evidence>